<reference evidence="4 5" key="1">
    <citation type="submission" date="2019-03" db="EMBL/GenBank/DDBJ databases">
        <title>Genomic Encyclopedia of Type Strains, Phase IV (KMG-IV): sequencing the most valuable type-strain genomes for metagenomic binning, comparative biology and taxonomic classification.</title>
        <authorList>
            <person name="Goeker M."/>
        </authorList>
    </citation>
    <scope>NUCLEOTIDE SEQUENCE [LARGE SCALE GENOMIC DNA]</scope>
    <source>
        <strain evidence="4 5">DSM 9035</strain>
    </source>
</reference>
<organism evidence="4 5">
    <name type="scientific">Aquabacter spiritensis</name>
    <dbReference type="NCBI Taxonomy" id="933073"/>
    <lineage>
        <taxon>Bacteria</taxon>
        <taxon>Pseudomonadati</taxon>
        <taxon>Pseudomonadota</taxon>
        <taxon>Alphaproteobacteria</taxon>
        <taxon>Hyphomicrobiales</taxon>
        <taxon>Xanthobacteraceae</taxon>
        <taxon>Aquabacter</taxon>
    </lineage>
</organism>
<dbReference type="RefSeq" id="WP_165933647.1">
    <property type="nucleotide sequence ID" value="NZ_SMAI01000002.1"/>
</dbReference>
<evidence type="ECO:0000313" key="4">
    <source>
        <dbReference type="EMBL" id="TCT06769.1"/>
    </source>
</evidence>
<feature type="compositionally biased region" description="Gly residues" evidence="2">
    <location>
        <begin position="52"/>
        <end position="62"/>
    </location>
</feature>
<feature type="compositionally biased region" description="Gly residues" evidence="2">
    <location>
        <begin position="97"/>
        <end position="106"/>
    </location>
</feature>
<evidence type="ECO:0000259" key="3">
    <source>
        <dbReference type="PROSITE" id="PS51208"/>
    </source>
</evidence>
<dbReference type="Pfam" id="PF12951">
    <property type="entry name" value="PATR"/>
    <property type="match status" value="9"/>
</dbReference>
<feature type="compositionally biased region" description="Gly residues" evidence="2">
    <location>
        <begin position="126"/>
        <end position="135"/>
    </location>
</feature>
<dbReference type="InterPro" id="IPR011050">
    <property type="entry name" value="Pectin_lyase_fold/virulence"/>
</dbReference>
<dbReference type="PROSITE" id="PS51208">
    <property type="entry name" value="AUTOTRANSPORTER"/>
    <property type="match status" value="1"/>
</dbReference>
<dbReference type="Gene3D" id="2.160.20.20">
    <property type="match status" value="4"/>
</dbReference>
<accession>A0A4R3M3G6</accession>
<comment type="caution">
    <text evidence="4">The sequence shown here is derived from an EMBL/GenBank/DDBJ whole genome shotgun (WGS) entry which is preliminary data.</text>
</comment>
<gene>
    <name evidence="4" type="ORF">EDC64_102249</name>
</gene>
<dbReference type="SUPFAM" id="SSF51126">
    <property type="entry name" value="Pectin lyase-like"/>
    <property type="match status" value="4"/>
</dbReference>
<dbReference type="GO" id="GO:0019867">
    <property type="term" value="C:outer membrane"/>
    <property type="evidence" value="ECO:0007669"/>
    <property type="project" value="InterPro"/>
</dbReference>
<keyword evidence="5" id="KW-1185">Reference proteome</keyword>
<dbReference type="InterPro" id="IPR005546">
    <property type="entry name" value="Autotransporte_beta"/>
</dbReference>
<evidence type="ECO:0000256" key="1">
    <source>
        <dbReference type="ARBA" id="ARBA00022729"/>
    </source>
</evidence>
<dbReference type="InterPro" id="IPR036709">
    <property type="entry name" value="Autotransporte_beta_dom_sf"/>
</dbReference>
<dbReference type="InterPro" id="IPR012332">
    <property type="entry name" value="Autotransporter_pectin_lyase_C"/>
</dbReference>
<sequence length="2282" mass="219715">MIHFQRSARGSVCASQPTFSRTALLASVAVVSTLLAGTSARATGLEPYETIGGSGSGGGGGVTSIEPAGTGGVGNSGSGAGGGGAGVTGGAGGTAGTTPGGVGGVSTGLASPYGQAGSTDQSTQNGSGGGGGAHGYVGSTIPGSFTFGGGGGAGGDGAGTYGGGGGGGAGGYGAIITGVSTETVTLDHSSGIWGLSGGDGGAGYIAGQGGQGGLGLLLDLTTDVKTLNIATSINGGSGGNGGASNGGSDATGGAGGAGSIGLYLSMSGAGTLTTTISRALNGGRGGDGGFVDDGTGAVGGTGGDGGVALYVVPTDAWVITIGALIRGQDAGAGGASRDSTGGSGGAGGVAIYVDPSQTSKVTTINVGSDGLVFGGTGGAGGDGTPSGSFGAGGAGIQGANLSIVLSSGAVVAGGWDGDGYNTRAPAIKFTGGNNTLELGDAAGEQGPVILLGNVVGADAGDTLRLGGSGTTSFALGDLNAGGLLAGFGTLESSGSGTWTLAGATTGAPSLKVSSGTLALAADASFGGTPILTVEAGTFDMSALTTSLSVRNLSGADAAGTIELGANALTVSLSVSKTYAGVISGTGTFNKSGVQTLTLTGTSDLTGAVIIQMGGILLGGTGSIAEASLTLGGPLTGFATSATSAATVKNLSGSYTDSFITLSSDLTVNQTAITIFAGQLVGAFDLSVTGTEKLVLTGASTSFGGDLSIGDGATLALSGTGALANAASTEVLGTLDVSAATLDVTLKTLEGTSATASIVGGTTNIEVSQSADGVYAGALSGSGTFTKSGTGVLTLTGDGGAYSGAMTVNAGTLAMGMSEAASGSFGGNVSVANGATLAGKGGSIGGEVIVNAGGILSAVAGEGGLTAQTFSLASGAVINVSLAAPDDNGLFFARGSGGTVNGTLNITDLPGYGVGVYRVFSSPGDLTDNGLVLGTLVSGDYYNTLDVSSRAVDVVVEQIDNSVQYWSANGTERGGAGTWTSSNPWLNTGGPAGPWAGQTGVFDGTAGAVTVDGAQAFYTLEFLTTGYTVAAGSAGSLNLGTGGRVWAEGADVTATISAPITGTGALTKIGAGTVILTGANTYEGGTILSAGTLQVAADSQLGAQSGGLTFNGGTLHFVDAVTTDRAIEIQAGGGTIQMATDKWITASGVISGEGALTLTGSSVFFPTAINTYSGGTLVTDHAAVVIVDDRNLGAVSGALTLSSGALAATRSVTVERDIVLIGEGNQLVASAGNLTLSGDMSGAGGFVSVTQQGAVVLTGDSRNTGAIGVTLGTLQVGDMGTTGSIVADVAVTGSLDFARTDTLTYGGVISGSGSVTQKGGGTLILTGDSTFTGLTFIASGTVQLGNGGTSGAIASPMVMNGGTLAFNRSDDVTFDSIITGVGSVVQKGPGTLTLTAENTYAGGTSITGGTLRIASDGVLGAASGGLTFDGGTLSFATYMTMTRDVTLLSDGGTLSWDQSDTLMMSGVISGEGALTLTGGGLFSLANANTYTGGTVVTGESVLAVGDDSSLGAVSGTLTLSTGALVVYEAFDPFTIARNMTLVGSENVVSVDTTTLTLAGTVSGAGGFTKIGSGTVVLTGTNSYAGGTTIAGGTVQVSSDANLGAASGGLTLSGGTLSTTASFTSARSVVLTQALSSKLAAAPKGSGGTFQVAGETALTLSGVISGSGALTKAGAGTLILTGENTYTGGTTISAGTLQLGIGGASGSIVGDVVNNSALVFNRSDTYTFPGTISGSGTVSFTGGGTVLFATPGAYSGPISVSDATVTLETGSTSGSVFTLGTGGVLNGNGTVGGIVANSGGVVAPGNSPGTIAVAGTIAFNSGSVYQVDVTPTGAHDLITATGSVTISNGASVQVLAETGRYTQSTYAILTSSGTVSGTFGAVTSNYAFLTPSLSYDAQNVFLTLVYNNVDFATYAQSPNQFTTAVGTQALGFGNPIYDAMLDLSAASVPGALNALSGEAYASVDTVIQQQSVYVREAVGSRLRQSVSAPAAQPLAYAANGPQTATLGAGLTPTLWAQGYGGWGNSFSDGNAATVSNSIGGFLIGADVAFGSNVRAGLFGGFSQSQFDVTDRASSGSMDNYDVGLYAGAQFGAVALRGGLAYTWHDVSAERSVAFPGYAAMQSAGYTTGTTQLFGEVGYDMTVGAYAFEPFVGLAYLNIGSSAFLESGGGAALAVNTASMDTLYTTLGLRAATSVQFYGRTLTPSLMLGWQHAFGDTTPSSTMRFASGAVPFTVAGAPIAEDALAFEAGLSYALSNVAVLGVNYTGQIATNAAQSAFTAQFSLKF</sequence>
<feature type="region of interest" description="Disordered" evidence="2">
    <location>
        <begin position="97"/>
        <end position="135"/>
    </location>
</feature>
<dbReference type="InterPro" id="IPR006315">
    <property type="entry name" value="OM_autotransptr_brl_dom"/>
</dbReference>
<evidence type="ECO:0000256" key="2">
    <source>
        <dbReference type="SAM" id="MobiDB-lite"/>
    </source>
</evidence>
<keyword evidence="1" id="KW-0732">Signal</keyword>
<dbReference type="Pfam" id="PF03797">
    <property type="entry name" value="Autotransporter"/>
    <property type="match status" value="1"/>
</dbReference>
<feature type="region of interest" description="Disordered" evidence="2">
    <location>
        <begin position="46"/>
        <end position="77"/>
    </location>
</feature>
<dbReference type="Gene3D" id="2.40.128.130">
    <property type="entry name" value="Autotransporter beta-domain"/>
    <property type="match status" value="1"/>
</dbReference>
<feature type="compositionally biased region" description="Low complexity" evidence="2">
    <location>
        <begin position="107"/>
        <end position="125"/>
    </location>
</feature>
<dbReference type="SUPFAM" id="SSF103515">
    <property type="entry name" value="Autotransporter"/>
    <property type="match status" value="1"/>
</dbReference>
<evidence type="ECO:0000313" key="5">
    <source>
        <dbReference type="Proteomes" id="UP000294664"/>
    </source>
</evidence>
<dbReference type="SMART" id="SM00869">
    <property type="entry name" value="Autotransporter"/>
    <property type="match status" value="1"/>
</dbReference>
<proteinExistence type="predicted"/>
<name>A0A4R3M3G6_9HYPH</name>
<dbReference type="InterPro" id="IPR013425">
    <property type="entry name" value="Autotrns_rpt"/>
</dbReference>
<dbReference type="Proteomes" id="UP000294664">
    <property type="component" value="Unassembled WGS sequence"/>
</dbReference>
<dbReference type="NCBIfam" id="TIGR01414">
    <property type="entry name" value="autotrans_barl"/>
    <property type="match status" value="1"/>
</dbReference>
<dbReference type="NCBIfam" id="TIGR02601">
    <property type="entry name" value="autotrns_rpt"/>
    <property type="match status" value="6"/>
</dbReference>
<protein>
    <submittedName>
        <fullName evidence="4">Outer membrane autotransporter protein</fullName>
    </submittedName>
</protein>
<feature type="domain" description="Autotransporter" evidence="3">
    <location>
        <begin position="2005"/>
        <end position="2282"/>
    </location>
</feature>
<dbReference type="EMBL" id="SMAI01000002">
    <property type="protein sequence ID" value="TCT06769.1"/>
    <property type="molecule type" value="Genomic_DNA"/>
</dbReference>